<accession>A0A839IV15</accession>
<feature type="domain" description="Transposase IS116/IS110/IS902 C-terminal" evidence="2">
    <location>
        <begin position="212"/>
        <end position="290"/>
    </location>
</feature>
<dbReference type="Proteomes" id="UP000565262">
    <property type="component" value="Unassembled WGS sequence"/>
</dbReference>
<dbReference type="InterPro" id="IPR003346">
    <property type="entry name" value="Transposase_20"/>
</dbReference>
<protein>
    <submittedName>
        <fullName evidence="3">IS110 family transposase</fullName>
    </submittedName>
</protein>
<dbReference type="GO" id="GO:0003677">
    <property type="term" value="F:DNA binding"/>
    <property type="evidence" value="ECO:0007669"/>
    <property type="project" value="InterPro"/>
</dbReference>
<dbReference type="NCBIfam" id="NF033542">
    <property type="entry name" value="transpos_IS110"/>
    <property type="match status" value="1"/>
</dbReference>
<gene>
    <name evidence="3" type="ORF">H4O21_21470</name>
</gene>
<organism evidence="3 4">
    <name type="scientific">Oceanospirillum sediminis</name>
    <dbReference type="NCBI Taxonomy" id="2760088"/>
    <lineage>
        <taxon>Bacteria</taxon>
        <taxon>Pseudomonadati</taxon>
        <taxon>Pseudomonadota</taxon>
        <taxon>Gammaproteobacteria</taxon>
        <taxon>Oceanospirillales</taxon>
        <taxon>Oceanospirillaceae</taxon>
        <taxon>Oceanospirillum</taxon>
    </lineage>
</organism>
<dbReference type="PANTHER" id="PTHR33055:SF3">
    <property type="entry name" value="PUTATIVE TRANSPOSASE FOR IS117-RELATED"/>
    <property type="match status" value="1"/>
</dbReference>
<dbReference type="GO" id="GO:0006313">
    <property type="term" value="P:DNA transposition"/>
    <property type="evidence" value="ECO:0007669"/>
    <property type="project" value="InterPro"/>
</dbReference>
<dbReference type="Pfam" id="PF02371">
    <property type="entry name" value="Transposase_20"/>
    <property type="match status" value="1"/>
</dbReference>
<comment type="caution">
    <text evidence="3">The sequence shown here is derived from an EMBL/GenBank/DDBJ whole genome shotgun (WGS) entry which is preliminary data.</text>
</comment>
<dbReference type="Pfam" id="PF01548">
    <property type="entry name" value="DEDD_Tnp_IS110"/>
    <property type="match status" value="1"/>
</dbReference>
<sequence>MKQLSVIGVDLAKNIFQIHALDKLGHCCLKKSLRRSQFLSFFAKLQPCLIGMEACGGSHYWARELISLGHDVRLMPPQYVKPYVKTNKNDAADAEAIAEAVTRPNMRFVDVKSVEQQTILLIHRERDGLVKERTSLINRLRATLSEFGIAIPTGRSRLKNWFKEQYGNYEDSLPEVLKSHICQIMLRWQQKEEQIIELEKVLDKQRCSSEPCQRLTEVTGIGALTSSALVATVGNAKSYKSGRQLSAWLGIVPRQNSSGGKQVLQGISKRGNTYLRRLFIHGARALLRHIKPSHPWYEWVQNLECRMHRNKVIVAIANKLVRVAWAILHKGTRYQP</sequence>
<dbReference type="GO" id="GO:0004803">
    <property type="term" value="F:transposase activity"/>
    <property type="evidence" value="ECO:0007669"/>
    <property type="project" value="InterPro"/>
</dbReference>
<dbReference type="PANTHER" id="PTHR33055">
    <property type="entry name" value="TRANSPOSASE FOR INSERTION SEQUENCE ELEMENT IS1111A"/>
    <property type="match status" value="1"/>
</dbReference>
<evidence type="ECO:0000313" key="4">
    <source>
        <dbReference type="Proteomes" id="UP000565262"/>
    </source>
</evidence>
<dbReference type="InterPro" id="IPR002525">
    <property type="entry name" value="Transp_IS110-like_N"/>
</dbReference>
<dbReference type="InterPro" id="IPR047650">
    <property type="entry name" value="Transpos_IS110"/>
</dbReference>
<reference evidence="3 4" key="1">
    <citation type="submission" date="2020-08" db="EMBL/GenBank/DDBJ databases">
        <title>Oceanospirillum sp. nov. isolated from marine sediment.</title>
        <authorList>
            <person name="Ji X."/>
        </authorList>
    </citation>
    <scope>NUCLEOTIDE SEQUENCE [LARGE SCALE GENOMIC DNA]</scope>
    <source>
        <strain evidence="3 4">D5</strain>
    </source>
</reference>
<feature type="domain" description="Transposase IS110-like N-terminal" evidence="1">
    <location>
        <begin position="7"/>
        <end position="147"/>
    </location>
</feature>
<name>A0A839IV15_9GAMM</name>
<evidence type="ECO:0000259" key="1">
    <source>
        <dbReference type="Pfam" id="PF01548"/>
    </source>
</evidence>
<dbReference type="AlphaFoldDB" id="A0A839IV15"/>
<dbReference type="RefSeq" id="WP_182811027.1">
    <property type="nucleotide sequence ID" value="NZ_JACJFM010000046.1"/>
</dbReference>
<evidence type="ECO:0000259" key="2">
    <source>
        <dbReference type="Pfam" id="PF02371"/>
    </source>
</evidence>
<keyword evidence="4" id="KW-1185">Reference proteome</keyword>
<proteinExistence type="predicted"/>
<evidence type="ECO:0000313" key="3">
    <source>
        <dbReference type="EMBL" id="MBB1489185.1"/>
    </source>
</evidence>
<dbReference type="EMBL" id="JACJFM010000046">
    <property type="protein sequence ID" value="MBB1489185.1"/>
    <property type="molecule type" value="Genomic_DNA"/>
</dbReference>